<keyword evidence="4" id="KW-1185">Reference proteome</keyword>
<name>D1ARA1_SEBTE</name>
<dbReference type="Gene3D" id="3.40.50.2300">
    <property type="match status" value="1"/>
</dbReference>
<proteinExistence type="predicted"/>
<evidence type="ECO:0000256" key="1">
    <source>
        <dbReference type="ARBA" id="ARBA00022679"/>
    </source>
</evidence>
<protein>
    <submittedName>
        <fullName evidence="3">Phosphotransferase system lactose/cellobiose-specific IIB subunit</fullName>
    </submittedName>
</protein>
<evidence type="ECO:0000313" key="4">
    <source>
        <dbReference type="Proteomes" id="UP000000845"/>
    </source>
</evidence>
<dbReference type="EMBL" id="CP001739">
    <property type="protein sequence ID" value="ACZ10387.1"/>
    <property type="molecule type" value="Genomic_DNA"/>
</dbReference>
<dbReference type="AlphaFoldDB" id="D1ARA1"/>
<sequence length="98" mass="10245">MAKINVLSVCGSGTVTSSMLSAKIKEHLGKHGFNVNATEVNPGGIETALGSGSFDFIAYTCPIKDVYGVPIVSAMGFLTGFGEEEFIEEVLTILNSKG</sequence>
<dbReference type="SUPFAM" id="SSF52794">
    <property type="entry name" value="PTS system IIB component-like"/>
    <property type="match status" value="1"/>
</dbReference>
<dbReference type="Proteomes" id="UP000000845">
    <property type="component" value="Chromosome"/>
</dbReference>
<dbReference type="PROSITE" id="PS51099">
    <property type="entry name" value="PTS_EIIB_TYPE_2"/>
    <property type="match status" value="1"/>
</dbReference>
<feature type="domain" description="PTS EIIB type-2" evidence="2">
    <location>
        <begin position="4"/>
        <end position="98"/>
    </location>
</feature>
<dbReference type="GO" id="GO:0009401">
    <property type="term" value="P:phosphoenolpyruvate-dependent sugar phosphotransferase system"/>
    <property type="evidence" value="ECO:0007669"/>
    <property type="project" value="InterPro"/>
</dbReference>
<keyword evidence="1" id="KW-0808">Transferase</keyword>
<gene>
    <name evidence="3" type="ordered locus">Sterm_3553</name>
</gene>
<reference evidence="3 4" key="2">
    <citation type="journal article" date="2010" name="Stand. Genomic Sci.">
        <title>Complete genome sequence of Sebaldella termitidis type strain (NCTC 11300).</title>
        <authorList>
            <person name="Harmon-Smith M."/>
            <person name="Celia L."/>
            <person name="Chertkov O."/>
            <person name="Lapidus A."/>
            <person name="Copeland A."/>
            <person name="Glavina Del Rio T."/>
            <person name="Nolan M."/>
            <person name="Lucas S."/>
            <person name="Tice H."/>
            <person name="Cheng J.F."/>
            <person name="Han C."/>
            <person name="Detter J.C."/>
            <person name="Bruce D."/>
            <person name="Goodwin L."/>
            <person name="Pitluck S."/>
            <person name="Pati A."/>
            <person name="Liolios K."/>
            <person name="Ivanova N."/>
            <person name="Mavromatis K."/>
            <person name="Mikhailova N."/>
            <person name="Chen A."/>
            <person name="Palaniappan K."/>
            <person name="Land M."/>
            <person name="Hauser L."/>
            <person name="Chang Y.J."/>
            <person name="Jeffries C.D."/>
            <person name="Brettin T."/>
            <person name="Goker M."/>
            <person name="Beck B."/>
            <person name="Bristow J."/>
            <person name="Eisen J.A."/>
            <person name="Markowitz V."/>
            <person name="Hugenholtz P."/>
            <person name="Kyrpides N.C."/>
            <person name="Klenk H.P."/>
            <person name="Chen F."/>
        </authorList>
    </citation>
    <scope>NUCLEOTIDE SEQUENCE [LARGE SCALE GENOMIC DNA]</scope>
    <source>
        <strain evidence="4">ATCC 33386 / NCTC 11300</strain>
    </source>
</reference>
<evidence type="ECO:0000313" key="3">
    <source>
        <dbReference type="EMBL" id="ACZ10387.1"/>
    </source>
</evidence>
<accession>D1ARA1</accession>
<dbReference type="InterPro" id="IPR013011">
    <property type="entry name" value="PTS_EIIB_2"/>
</dbReference>
<dbReference type="GO" id="GO:0008982">
    <property type="term" value="F:protein-N(PI)-phosphohistidine-sugar phosphotransferase activity"/>
    <property type="evidence" value="ECO:0007669"/>
    <property type="project" value="InterPro"/>
</dbReference>
<dbReference type="RefSeq" id="WP_012862969.1">
    <property type="nucleotide sequence ID" value="NC_013517.1"/>
</dbReference>
<dbReference type="HOGENOM" id="CLU_159248_3_2_0"/>
<evidence type="ECO:0000259" key="2">
    <source>
        <dbReference type="PROSITE" id="PS51099"/>
    </source>
</evidence>
<dbReference type="KEGG" id="str:Sterm_3553"/>
<reference evidence="4" key="1">
    <citation type="submission" date="2009-09" db="EMBL/GenBank/DDBJ databases">
        <title>The complete chromosome of Sebaldella termitidis ATCC 33386.</title>
        <authorList>
            <consortium name="US DOE Joint Genome Institute (JGI-PGF)"/>
            <person name="Lucas S."/>
            <person name="Copeland A."/>
            <person name="Lapidus A."/>
            <person name="Glavina del Rio T."/>
            <person name="Dalin E."/>
            <person name="Tice H."/>
            <person name="Bruce D."/>
            <person name="Goodwin L."/>
            <person name="Pitluck S."/>
            <person name="Kyrpides N."/>
            <person name="Mavromatis K."/>
            <person name="Ivanova N."/>
            <person name="Mikhailova N."/>
            <person name="Sims D."/>
            <person name="Meincke L."/>
            <person name="Brettin T."/>
            <person name="Detter J.C."/>
            <person name="Han C."/>
            <person name="Larimer F."/>
            <person name="Land M."/>
            <person name="Hauser L."/>
            <person name="Markowitz V."/>
            <person name="Cheng J.F."/>
            <person name="Hugenholtz P."/>
            <person name="Woyke T."/>
            <person name="Wu D."/>
            <person name="Eisen J.A."/>
        </authorList>
    </citation>
    <scope>NUCLEOTIDE SEQUENCE [LARGE SCALE GENOMIC DNA]</scope>
    <source>
        <strain evidence="4">ATCC 33386 / NCTC 11300</strain>
    </source>
</reference>
<organism evidence="3 4">
    <name type="scientific">Sebaldella termitidis (strain ATCC 33386 / NCTC 11300)</name>
    <dbReference type="NCBI Taxonomy" id="526218"/>
    <lineage>
        <taxon>Bacteria</taxon>
        <taxon>Fusobacteriati</taxon>
        <taxon>Fusobacteriota</taxon>
        <taxon>Fusobacteriia</taxon>
        <taxon>Fusobacteriales</taxon>
        <taxon>Leptotrichiaceae</taxon>
        <taxon>Sebaldella</taxon>
    </lineage>
</organism>
<dbReference type="InterPro" id="IPR036095">
    <property type="entry name" value="PTS_EIIB-like_sf"/>
</dbReference>
<dbReference type="eggNOG" id="COG3414">
    <property type="taxonomic scope" value="Bacteria"/>
</dbReference>
<dbReference type="STRING" id="526218.Sterm_3553"/>